<reference evidence="3" key="1">
    <citation type="submission" date="2023-01" db="EMBL/GenBank/DDBJ databases">
        <title>Genome assembly of the deep-sea coral Lophelia pertusa.</title>
        <authorList>
            <person name="Herrera S."/>
            <person name="Cordes E."/>
        </authorList>
    </citation>
    <scope>NUCLEOTIDE SEQUENCE</scope>
    <source>
        <strain evidence="3">USNM1676648</strain>
        <tissue evidence="3">Polyp</tissue>
    </source>
</reference>
<feature type="transmembrane region" description="Helical" evidence="1">
    <location>
        <begin position="6"/>
        <end position="25"/>
    </location>
</feature>
<dbReference type="GO" id="GO:0005886">
    <property type="term" value="C:plasma membrane"/>
    <property type="evidence" value="ECO:0007669"/>
    <property type="project" value="TreeGrafter"/>
</dbReference>
<dbReference type="EMBL" id="MU826850">
    <property type="protein sequence ID" value="KAJ7371193.1"/>
    <property type="molecule type" value="Genomic_DNA"/>
</dbReference>
<organism evidence="3 4">
    <name type="scientific">Desmophyllum pertusum</name>
    <dbReference type="NCBI Taxonomy" id="174260"/>
    <lineage>
        <taxon>Eukaryota</taxon>
        <taxon>Metazoa</taxon>
        <taxon>Cnidaria</taxon>
        <taxon>Anthozoa</taxon>
        <taxon>Hexacorallia</taxon>
        <taxon>Scleractinia</taxon>
        <taxon>Caryophylliina</taxon>
        <taxon>Caryophylliidae</taxon>
        <taxon>Desmophyllum</taxon>
    </lineage>
</organism>
<proteinExistence type="predicted"/>
<feature type="transmembrane region" description="Helical" evidence="1">
    <location>
        <begin position="72"/>
        <end position="92"/>
    </location>
</feature>
<dbReference type="Pfam" id="PF02714">
    <property type="entry name" value="RSN1_7TM"/>
    <property type="match status" value="1"/>
</dbReference>
<evidence type="ECO:0000313" key="4">
    <source>
        <dbReference type="Proteomes" id="UP001163046"/>
    </source>
</evidence>
<gene>
    <name evidence="3" type="ORF">OS493_027303</name>
</gene>
<dbReference type="PANTHER" id="PTHR13018">
    <property type="entry name" value="PROBABLE MEMBRANE PROTEIN DUF221-RELATED"/>
    <property type="match status" value="1"/>
</dbReference>
<dbReference type="AlphaFoldDB" id="A0A9W9YX64"/>
<dbReference type="InterPro" id="IPR045122">
    <property type="entry name" value="Csc1-like"/>
</dbReference>
<feature type="domain" description="CSC1/OSCA1-like 7TM region" evidence="2">
    <location>
        <begin position="1"/>
        <end position="65"/>
    </location>
</feature>
<dbReference type="OrthoDB" id="1689567at2759"/>
<accession>A0A9W9YX64</accession>
<keyword evidence="4" id="KW-1185">Reference proteome</keyword>
<feature type="transmembrane region" description="Helical" evidence="1">
    <location>
        <begin position="46"/>
        <end position="66"/>
    </location>
</feature>
<keyword evidence="1" id="KW-0812">Transmembrane</keyword>
<sequence length="189" mass="21380">MSYSVLAPLITPFVVLYFGFGYIVWMHQILCVYIPVYSSGGRMWPILFNRIIAGMIVFHLLMTGVLTLKECFAASVSMLPLPVITILFFLFIQQHCLKPSMYLSLNMAVGLAEASPHFLQEVARSYVRNHRVPPAYGLSTSSTNGDYLYDYEEISPDMTPTPSCGRHSLNEQLARMVGTRSVDWRELLT</sequence>
<dbReference type="InterPro" id="IPR003864">
    <property type="entry name" value="CSC1/OSCA1-like_7TM"/>
</dbReference>
<dbReference type="GO" id="GO:0005227">
    <property type="term" value="F:calcium-activated cation channel activity"/>
    <property type="evidence" value="ECO:0007669"/>
    <property type="project" value="InterPro"/>
</dbReference>
<comment type="caution">
    <text evidence="3">The sequence shown here is derived from an EMBL/GenBank/DDBJ whole genome shotgun (WGS) entry which is preliminary data.</text>
</comment>
<dbReference type="PANTHER" id="PTHR13018:SF5">
    <property type="entry name" value="RE44586P"/>
    <property type="match status" value="1"/>
</dbReference>
<name>A0A9W9YX64_9CNID</name>
<protein>
    <recommendedName>
        <fullName evidence="2">CSC1/OSCA1-like 7TM region domain-containing protein</fullName>
    </recommendedName>
</protein>
<keyword evidence="1" id="KW-0472">Membrane</keyword>
<evidence type="ECO:0000313" key="3">
    <source>
        <dbReference type="EMBL" id="KAJ7371193.1"/>
    </source>
</evidence>
<keyword evidence="1" id="KW-1133">Transmembrane helix</keyword>
<dbReference type="Proteomes" id="UP001163046">
    <property type="component" value="Unassembled WGS sequence"/>
</dbReference>
<evidence type="ECO:0000256" key="1">
    <source>
        <dbReference type="SAM" id="Phobius"/>
    </source>
</evidence>
<evidence type="ECO:0000259" key="2">
    <source>
        <dbReference type="Pfam" id="PF02714"/>
    </source>
</evidence>